<gene>
    <name evidence="15" type="ORF">PCAL00307_LOCUS20312</name>
    <name evidence="16" type="ORF">PECAL_5P27900</name>
</gene>
<feature type="transmembrane region" description="Helical" evidence="13">
    <location>
        <begin position="139"/>
        <end position="160"/>
    </location>
</feature>
<dbReference type="InterPro" id="IPR005828">
    <property type="entry name" value="MFS_sugar_transport-like"/>
</dbReference>
<comment type="catalytic activity">
    <reaction evidence="6">
        <text>D-galactose(in) = D-galactose(out)</text>
        <dbReference type="Rhea" id="RHEA:34915"/>
        <dbReference type="ChEBI" id="CHEBI:4139"/>
    </reaction>
    <physiologicalReaction direction="right-to-left" evidence="6">
        <dbReference type="Rhea" id="RHEA:34917"/>
    </physiologicalReaction>
</comment>
<feature type="transmembrane region" description="Helical" evidence="13">
    <location>
        <begin position="239"/>
        <end position="260"/>
    </location>
</feature>
<dbReference type="PROSITE" id="PS50850">
    <property type="entry name" value="MFS"/>
    <property type="match status" value="1"/>
</dbReference>
<feature type="transmembrane region" description="Helical" evidence="13">
    <location>
        <begin position="368"/>
        <end position="387"/>
    </location>
</feature>
<feature type="transmembrane region" description="Helical" evidence="13">
    <location>
        <begin position="166"/>
        <end position="185"/>
    </location>
</feature>
<feature type="transmembrane region" description="Helical" evidence="13">
    <location>
        <begin position="337"/>
        <end position="356"/>
    </location>
</feature>
<dbReference type="InterPro" id="IPR036259">
    <property type="entry name" value="MFS_trans_sf"/>
</dbReference>
<evidence type="ECO:0000256" key="6">
    <source>
        <dbReference type="ARBA" id="ARBA00044637"/>
    </source>
</evidence>
<keyword evidence="4 13" id="KW-1133">Transmembrane helix</keyword>
<reference evidence="16" key="2">
    <citation type="submission" date="2021-11" db="EMBL/GenBank/DDBJ databases">
        <authorList>
            <consortium name="Genoscope - CEA"/>
            <person name="William W."/>
        </authorList>
    </citation>
    <scope>NUCLEOTIDE SEQUENCE</scope>
</reference>
<feature type="transmembrane region" description="Helical" evidence="13">
    <location>
        <begin position="80"/>
        <end position="104"/>
    </location>
</feature>
<feature type="transmembrane region" description="Helical" evidence="13">
    <location>
        <begin position="53"/>
        <end position="73"/>
    </location>
</feature>
<feature type="transmembrane region" description="Helical" evidence="13">
    <location>
        <begin position="110"/>
        <end position="127"/>
    </location>
</feature>
<evidence type="ECO:0000259" key="14">
    <source>
        <dbReference type="PROSITE" id="PS50850"/>
    </source>
</evidence>
<keyword evidence="17" id="KW-1185">Reference proteome</keyword>
<dbReference type="InterPro" id="IPR005829">
    <property type="entry name" value="Sugar_transporter_CS"/>
</dbReference>
<evidence type="ECO:0000313" key="17">
    <source>
        <dbReference type="Proteomes" id="UP000789595"/>
    </source>
</evidence>
<feature type="transmembrane region" description="Helical" evidence="13">
    <location>
        <begin position="393"/>
        <end position="418"/>
    </location>
</feature>
<evidence type="ECO:0000313" key="16">
    <source>
        <dbReference type="EMBL" id="CAH0378273.1"/>
    </source>
</evidence>
<accession>A0A7S4A6E1</accession>
<feature type="transmembrane region" description="Helical" evidence="13">
    <location>
        <begin position="280"/>
        <end position="299"/>
    </location>
</feature>
<comment type="catalytic activity">
    <reaction evidence="7">
        <text>D-glucose(out) = D-glucose(in)</text>
        <dbReference type="Rhea" id="RHEA:60376"/>
        <dbReference type="ChEBI" id="CHEBI:4167"/>
    </reaction>
    <physiologicalReaction direction="left-to-right" evidence="7">
        <dbReference type="Rhea" id="RHEA:60377"/>
    </physiologicalReaction>
</comment>
<dbReference type="PRINTS" id="PR00171">
    <property type="entry name" value="SUGRTRNSPORT"/>
</dbReference>
<sequence length="449" mass="46066">MTTTWDHVLRTALINLHAFEFGYTVAFTGATLQSMIDAVDLCGGADLCAEASFVASAAPLGALLAAAVAGRLLDSYGRRTFLIAVSGLWVVGYVVVACASSLLGFAAGRAVAGAAMGATSVAVPVYAAELAPPRLRGPLGGLFNVFISAGILAVFALGARGTDDGVWRWMAIAAVAPALAVGLGLHRGWVPESPRWLAQQGRAAEAKEAAEHLFGRGAAADEACAVPEPAKRRASQRSVAVGVGVVGCFAFCGNSCIQAYMSVVLEGAGLSEASARAGAITYASTQFVFAVLMALYGVARFGRRPLLIASAMGATAALTAMSTFTETQEGLSASLAADAYIAAVTLGLSTLSWVYCAEVLPDGERGRGMAYATCLFWATTFASLQLFDVAVATLTVAGVLGLFALFSAGGALFCYAFVVETRGAALSDVQRLFSDQPPSEGDALLAPRV</sequence>
<evidence type="ECO:0000256" key="3">
    <source>
        <dbReference type="ARBA" id="ARBA00022692"/>
    </source>
</evidence>
<dbReference type="GO" id="GO:0022857">
    <property type="term" value="F:transmembrane transporter activity"/>
    <property type="evidence" value="ECO:0007669"/>
    <property type="project" value="InterPro"/>
</dbReference>
<comment type="catalytic activity">
    <reaction evidence="11">
        <text>D-fructose(out) = D-fructose(in)</text>
        <dbReference type="Rhea" id="RHEA:60372"/>
        <dbReference type="ChEBI" id="CHEBI:37721"/>
    </reaction>
    <physiologicalReaction direction="left-to-right" evidence="11">
        <dbReference type="Rhea" id="RHEA:60373"/>
    </physiologicalReaction>
</comment>
<comment type="subunit">
    <text evidence="2">Homodimer.</text>
</comment>
<dbReference type="Gene3D" id="1.20.1250.20">
    <property type="entry name" value="MFS general substrate transporter like domains"/>
    <property type="match status" value="2"/>
</dbReference>
<evidence type="ECO:0000256" key="1">
    <source>
        <dbReference type="ARBA" id="ARBA00004141"/>
    </source>
</evidence>
<dbReference type="Proteomes" id="UP000789595">
    <property type="component" value="Unassembled WGS sequence"/>
</dbReference>
<keyword evidence="3 13" id="KW-0812">Transmembrane</keyword>
<dbReference type="OrthoDB" id="4540492at2759"/>
<feature type="domain" description="Major facilitator superfamily (MFS) profile" evidence="14">
    <location>
        <begin position="10"/>
        <end position="422"/>
    </location>
</feature>
<dbReference type="PANTHER" id="PTHR48021">
    <property type="match status" value="1"/>
</dbReference>
<evidence type="ECO:0000256" key="7">
    <source>
        <dbReference type="ARBA" id="ARBA00044648"/>
    </source>
</evidence>
<evidence type="ECO:0000256" key="5">
    <source>
        <dbReference type="ARBA" id="ARBA00023136"/>
    </source>
</evidence>
<feature type="transmembrane region" description="Helical" evidence="13">
    <location>
        <begin position="306"/>
        <end position="325"/>
    </location>
</feature>
<dbReference type="EMBL" id="CAKKNE010000005">
    <property type="protein sequence ID" value="CAH0378273.1"/>
    <property type="molecule type" value="Genomic_DNA"/>
</dbReference>
<dbReference type="PANTHER" id="PTHR48021:SF1">
    <property type="entry name" value="GH07001P-RELATED"/>
    <property type="match status" value="1"/>
</dbReference>
<dbReference type="AlphaFoldDB" id="A0A7S4A6E1"/>
<reference evidence="15" key="1">
    <citation type="submission" date="2021-01" db="EMBL/GenBank/DDBJ databases">
        <authorList>
            <person name="Corre E."/>
            <person name="Pelletier E."/>
            <person name="Niang G."/>
            <person name="Scheremetjew M."/>
            <person name="Finn R."/>
            <person name="Kale V."/>
            <person name="Holt S."/>
            <person name="Cochrane G."/>
            <person name="Meng A."/>
            <person name="Brown T."/>
            <person name="Cohen L."/>
        </authorList>
    </citation>
    <scope>NUCLEOTIDE SEQUENCE</scope>
    <source>
        <strain evidence="15">CCMP1756</strain>
    </source>
</reference>
<dbReference type="PROSITE" id="PS00216">
    <property type="entry name" value="SUGAR_TRANSPORT_1"/>
    <property type="match status" value="1"/>
</dbReference>
<organism evidence="15">
    <name type="scientific">Pelagomonas calceolata</name>
    <dbReference type="NCBI Taxonomy" id="35677"/>
    <lineage>
        <taxon>Eukaryota</taxon>
        <taxon>Sar</taxon>
        <taxon>Stramenopiles</taxon>
        <taxon>Ochrophyta</taxon>
        <taxon>Pelagophyceae</taxon>
        <taxon>Pelagomonadales</taxon>
        <taxon>Pelagomonadaceae</taxon>
        <taxon>Pelagomonas</taxon>
    </lineage>
</organism>
<evidence type="ECO:0000256" key="10">
    <source>
        <dbReference type="ARBA" id="ARBA00044668"/>
    </source>
</evidence>
<evidence type="ECO:0000256" key="4">
    <source>
        <dbReference type="ARBA" id="ARBA00022989"/>
    </source>
</evidence>
<dbReference type="InterPro" id="IPR020846">
    <property type="entry name" value="MFS_dom"/>
</dbReference>
<evidence type="ECO:0000256" key="2">
    <source>
        <dbReference type="ARBA" id="ARBA00011738"/>
    </source>
</evidence>
<dbReference type="Pfam" id="PF00083">
    <property type="entry name" value="Sugar_tr"/>
    <property type="match status" value="1"/>
</dbReference>
<evidence type="ECO:0000256" key="8">
    <source>
        <dbReference type="ARBA" id="ARBA00044656"/>
    </source>
</evidence>
<dbReference type="InterPro" id="IPR050549">
    <property type="entry name" value="MFS_Trehalose_Transporter"/>
</dbReference>
<comment type="catalytic activity">
    <reaction evidence="9">
        <text>D-mannose(out) = D-mannose(in)</text>
        <dbReference type="Rhea" id="RHEA:78391"/>
        <dbReference type="ChEBI" id="CHEBI:4208"/>
    </reaction>
    <physiologicalReaction direction="left-to-right" evidence="9">
        <dbReference type="Rhea" id="RHEA:78392"/>
    </physiologicalReaction>
</comment>
<proteinExistence type="predicted"/>
<evidence type="ECO:0000313" key="15">
    <source>
        <dbReference type="EMBL" id="CAE0704864.1"/>
    </source>
</evidence>
<evidence type="ECO:0000256" key="11">
    <source>
        <dbReference type="ARBA" id="ARBA00044710"/>
    </source>
</evidence>
<comment type="catalytic activity">
    <reaction evidence="8">
        <text>D-xylose(out) = D-xylose(in)</text>
        <dbReference type="Rhea" id="RHEA:78427"/>
        <dbReference type="ChEBI" id="CHEBI:53455"/>
    </reaction>
    <physiologicalReaction direction="left-to-right" evidence="8">
        <dbReference type="Rhea" id="RHEA:78428"/>
    </physiologicalReaction>
</comment>
<name>A0A7S4A6E1_9STRA</name>
<evidence type="ECO:0000256" key="12">
    <source>
        <dbReference type="ARBA" id="ARBA00044780"/>
    </source>
</evidence>
<dbReference type="SUPFAM" id="SSF103473">
    <property type="entry name" value="MFS general substrate transporter"/>
    <property type="match status" value="1"/>
</dbReference>
<dbReference type="PROSITE" id="PS00217">
    <property type="entry name" value="SUGAR_TRANSPORT_2"/>
    <property type="match status" value="1"/>
</dbReference>
<comment type="subcellular location">
    <subcellularLocation>
        <location evidence="1">Membrane</location>
        <topology evidence="1">Multi-pass membrane protein</topology>
    </subcellularLocation>
</comment>
<comment type="catalytic activity">
    <reaction evidence="10">
        <text>D-glucosamine(out) = D-glucosamine(in)</text>
        <dbReference type="Rhea" id="RHEA:78423"/>
        <dbReference type="ChEBI" id="CHEBI:58723"/>
    </reaction>
    <physiologicalReaction direction="left-to-right" evidence="10">
        <dbReference type="Rhea" id="RHEA:78424"/>
    </physiologicalReaction>
</comment>
<evidence type="ECO:0000256" key="13">
    <source>
        <dbReference type="SAM" id="Phobius"/>
    </source>
</evidence>
<keyword evidence="5 13" id="KW-0472">Membrane</keyword>
<protein>
    <recommendedName>
        <fullName evidence="12">Hexose transporter 1</fullName>
    </recommendedName>
</protein>
<dbReference type="InterPro" id="IPR003663">
    <property type="entry name" value="Sugar/inositol_transpt"/>
</dbReference>
<evidence type="ECO:0000256" key="9">
    <source>
        <dbReference type="ARBA" id="ARBA00044662"/>
    </source>
</evidence>
<dbReference type="GO" id="GO:0016020">
    <property type="term" value="C:membrane"/>
    <property type="evidence" value="ECO:0007669"/>
    <property type="project" value="UniProtKB-SubCell"/>
</dbReference>
<dbReference type="EMBL" id="HBIW01023571">
    <property type="protein sequence ID" value="CAE0704864.1"/>
    <property type="molecule type" value="Transcribed_RNA"/>
</dbReference>